<proteinExistence type="predicted"/>
<gene>
    <name evidence="3" type="ORF">PPRIM_AZ9-3.1.T0420069</name>
</gene>
<name>A0A8S1LS02_PARPR</name>
<sequence>MIAYRNGIYQGSLENGIKEGIGIFWWAQGAIYIGEWHKDMIHGEGIIMINDNIIRAQFKNNKFHGLCVNYTQSEFYRFEYGQLNGKCLKGQTVSVYRRGELICIENNLDSIDLLLDEYQNRLLDLEEILDRNQCSSIGITETHLGKMKRGKPYGLGIEKMFTFDKRIGIFHDQQISNIGQIWKNGDIYTGCFEDNKFHGMGTYFISAELKMIQGIFDRGKCIEIVKTQYGDLEAYKLLAEQTFQAIQINAIQSRVTLPYLQFCQFEILFTQTLNSISQIPTQSQEKDQTILEVDLDIQKELEKISNDQQTIEAKKALYEIVNKNYTKEKCVPILQLEQLQTFPNNPSDPYVYDEEDVENLQTSYKSKQISGHTQKTEFYHVSDSKQNSDHQCRRLQLQILKDQEINNGNNVVQKSIKMMPISARSDPYSMVLSTTKRSLYNQ</sequence>
<dbReference type="OMA" id="IYIGEWH"/>
<accession>A0A8S1LS02</accession>
<organism evidence="3 4">
    <name type="scientific">Paramecium primaurelia</name>
    <dbReference type="NCBI Taxonomy" id="5886"/>
    <lineage>
        <taxon>Eukaryota</taxon>
        <taxon>Sar</taxon>
        <taxon>Alveolata</taxon>
        <taxon>Ciliophora</taxon>
        <taxon>Intramacronucleata</taxon>
        <taxon>Oligohymenophorea</taxon>
        <taxon>Peniculida</taxon>
        <taxon>Parameciidae</taxon>
        <taxon>Paramecium</taxon>
    </lineage>
</organism>
<keyword evidence="1" id="KW-0677">Repeat</keyword>
<evidence type="ECO:0000256" key="1">
    <source>
        <dbReference type="ARBA" id="ARBA00022737"/>
    </source>
</evidence>
<dbReference type="EMBL" id="CAJJDM010000041">
    <property type="protein sequence ID" value="CAD8068263.1"/>
    <property type="molecule type" value="Genomic_DNA"/>
</dbReference>
<keyword evidence="4" id="KW-1185">Reference proteome</keyword>
<evidence type="ECO:0000313" key="3">
    <source>
        <dbReference type="EMBL" id="CAD8068263.1"/>
    </source>
</evidence>
<reference evidence="3" key="1">
    <citation type="submission" date="2021-01" db="EMBL/GenBank/DDBJ databases">
        <authorList>
            <consortium name="Genoscope - CEA"/>
            <person name="William W."/>
        </authorList>
    </citation>
    <scope>NUCLEOTIDE SEQUENCE</scope>
</reference>
<dbReference type="AlphaFoldDB" id="A0A8S1LS02"/>
<dbReference type="InterPro" id="IPR003409">
    <property type="entry name" value="MORN"/>
</dbReference>
<keyword evidence="2" id="KW-0175">Coiled coil</keyword>
<dbReference type="PANTHER" id="PTHR15897:SF2">
    <property type="entry name" value="ANKYRIN REPEAT AND MYND DOMAIN-CONTAINING PROTEIN 1"/>
    <property type="match status" value="1"/>
</dbReference>
<dbReference type="InterPro" id="IPR053064">
    <property type="entry name" value="Ankyrin-MYND_domain-protein"/>
</dbReference>
<protein>
    <submittedName>
        <fullName evidence="3">Uncharacterized protein</fullName>
    </submittedName>
</protein>
<feature type="coiled-coil region" evidence="2">
    <location>
        <begin position="108"/>
        <end position="135"/>
    </location>
</feature>
<dbReference type="PANTHER" id="PTHR15897">
    <property type="entry name" value="ANKYRIN REPEAT AND MYND DOMAIN PROTEIN 1"/>
    <property type="match status" value="1"/>
</dbReference>
<comment type="caution">
    <text evidence="3">The sequence shown here is derived from an EMBL/GenBank/DDBJ whole genome shotgun (WGS) entry which is preliminary data.</text>
</comment>
<evidence type="ECO:0000256" key="2">
    <source>
        <dbReference type="SAM" id="Coils"/>
    </source>
</evidence>
<dbReference type="SMART" id="SM00698">
    <property type="entry name" value="MORN"/>
    <property type="match status" value="3"/>
</dbReference>
<dbReference type="Proteomes" id="UP000688137">
    <property type="component" value="Unassembled WGS sequence"/>
</dbReference>
<evidence type="ECO:0000313" key="4">
    <source>
        <dbReference type="Proteomes" id="UP000688137"/>
    </source>
</evidence>
<dbReference type="Pfam" id="PF02493">
    <property type="entry name" value="MORN"/>
    <property type="match status" value="4"/>
</dbReference>